<evidence type="ECO:0000259" key="3">
    <source>
        <dbReference type="PROSITE" id="PS50222"/>
    </source>
</evidence>
<organism evidence="4 5">
    <name type="scientific">Manganibacter manganicus</name>
    <dbReference type="NCBI Taxonomy" id="1873176"/>
    <lineage>
        <taxon>Bacteria</taxon>
        <taxon>Pseudomonadati</taxon>
        <taxon>Pseudomonadota</taxon>
        <taxon>Alphaproteobacteria</taxon>
        <taxon>Hyphomicrobiales</taxon>
        <taxon>Phyllobacteriaceae</taxon>
        <taxon>Manganibacter</taxon>
    </lineage>
</organism>
<dbReference type="OrthoDB" id="5470953at2"/>
<keyword evidence="2" id="KW-0732">Signal</keyword>
<dbReference type="InterPro" id="IPR002048">
    <property type="entry name" value="EF_hand_dom"/>
</dbReference>
<evidence type="ECO:0000256" key="1">
    <source>
        <dbReference type="SAM" id="MobiDB-lite"/>
    </source>
</evidence>
<sequence length="163" mass="18327">MKRIAASVIFMASMATVGYAFAQDNNQAETNQVSVDTPKDGKNFKHGPIDLEKFSRMDALKGADTDGDGTLSREEIEAHVLKQIVQRRADRLEHRLDVNSDGKVTLDEIQKQKAKEFAALDRNDDGKIDRKELRAAHHGKHGWHGKHHGKHGWHGPKHHMPSK</sequence>
<feature type="signal peptide" evidence="2">
    <location>
        <begin position="1"/>
        <end position="22"/>
    </location>
</feature>
<reference evidence="4 5" key="1">
    <citation type="journal article" date="2016" name="Int. J. Syst. Evol. Microbiol.">
        <title>Pseudaminobacter manganicus sp. nov., isolated from sludge of a manganese mine.</title>
        <authorList>
            <person name="Li J."/>
            <person name="Huang J."/>
            <person name="Liao S."/>
            <person name="Wang G."/>
        </authorList>
    </citation>
    <scope>NUCLEOTIDE SEQUENCE [LARGE SCALE GENOMIC DNA]</scope>
    <source>
        <strain evidence="4 5">JH-7</strain>
    </source>
</reference>
<keyword evidence="5" id="KW-1185">Reference proteome</keyword>
<evidence type="ECO:0000256" key="2">
    <source>
        <dbReference type="SAM" id="SignalP"/>
    </source>
</evidence>
<dbReference type="RefSeq" id="WP_080917702.1">
    <property type="nucleotide sequence ID" value="NZ_MDET01000001.1"/>
</dbReference>
<proteinExistence type="predicted"/>
<dbReference type="PROSITE" id="PS50222">
    <property type="entry name" value="EF_HAND_2"/>
    <property type="match status" value="1"/>
</dbReference>
<dbReference type="Gene3D" id="1.10.238.10">
    <property type="entry name" value="EF-hand"/>
    <property type="match status" value="1"/>
</dbReference>
<name>A0A1V8RWN0_9HYPH</name>
<dbReference type="PROSITE" id="PS00018">
    <property type="entry name" value="EF_HAND_1"/>
    <property type="match status" value="2"/>
</dbReference>
<protein>
    <recommendedName>
        <fullName evidence="3">EF-hand domain-containing protein</fullName>
    </recommendedName>
</protein>
<dbReference type="InterPro" id="IPR018247">
    <property type="entry name" value="EF_Hand_1_Ca_BS"/>
</dbReference>
<feature type="domain" description="EF-hand" evidence="3">
    <location>
        <begin position="108"/>
        <end position="143"/>
    </location>
</feature>
<dbReference type="STRING" id="1873176.BFN67_00925"/>
<dbReference type="SUPFAM" id="SSF47473">
    <property type="entry name" value="EF-hand"/>
    <property type="match status" value="1"/>
</dbReference>
<dbReference type="Proteomes" id="UP000191905">
    <property type="component" value="Unassembled WGS sequence"/>
</dbReference>
<comment type="caution">
    <text evidence="4">The sequence shown here is derived from an EMBL/GenBank/DDBJ whole genome shotgun (WGS) entry which is preliminary data.</text>
</comment>
<gene>
    <name evidence="4" type="ORF">BFN67_00925</name>
</gene>
<dbReference type="Pfam" id="PF13202">
    <property type="entry name" value="EF-hand_5"/>
    <property type="match status" value="3"/>
</dbReference>
<dbReference type="EMBL" id="MDET01000001">
    <property type="protein sequence ID" value="OQM77439.1"/>
    <property type="molecule type" value="Genomic_DNA"/>
</dbReference>
<dbReference type="AlphaFoldDB" id="A0A1V8RWN0"/>
<dbReference type="GO" id="GO:0005509">
    <property type="term" value="F:calcium ion binding"/>
    <property type="evidence" value="ECO:0007669"/>
    <property type="project" value="InterPro"/>
</dbReference>
<evidence type="ECO:0000313" key="4">
    <source>
        <dbReference type="EMBL" id="OQM77439.1"/>
    </source>
</evidence>
<accession>A0A1V8RWN0</accession>
<feature type="region of interest" description="Disordered" evidence="1">
    <location>
        <begin position="136"/>
        <end position="163"/>
    </location>
</feature>
<evidence type="ECO:0000313" key="5">
    <source>
        <dbReference type="Proteomes" id="UP000191905"/>
    </source>
</evidence>
<dbReference type="InterPro" id="IPR011992">
    <property type="entry name" value="EF-hand-dom_pair"/>
</dbReference>
<feature type="chain" id="PRO_5010726981" description="EF-hand domain-containing protein" evidence="2">
    <location>
        <begin position="23"/>
        <end position="163"/>
    </location>
</feature>